<accession>A0A9P1CI57</accession>
<keyword evidence="4" id="KW-1185">Reference proteome</keyword>
<dbReference type="InterPro" id="IPR052055">
    <property type="entry name" value="Hepadnavirus_pol/RT"/>
</dbReference>
<organism evidence="2">
    <name type="scientific">Cladocopium goreaui</name>
    <dbReference type="NCBI Taxonomy" id="2562237"/>
    <lineage>
        <taxon>Eukaryota</taxon>
        <taxon>Sar</taxon>
        <taxon>Alveolata</taxon>
        <taxon>Dinophyceae</taxon>
        <taxon>Suessiales</taxon>
        <taxon>Symbiodiniaceae</taxon>
        <taxon>Cladocopium</taxon>
    </lineage>
</organism>
<feature type="compositionally biased region" description="Basic residues" evidence="1">
    <location>
        <begin position="792"/>
        <end position="802"/>
    </location>
</feature>
<sequence>MGVSSAAEFSAKVAEWAGSFEPAVAQVLLKDSGQLENFWSLAIRAEKMFFESTAFQLGFGLCDNRPPETRGSPLDQLRQAAGVRALLSGPKAPNKKLKGLAQASDSVTPLLDQENNEKAKWAARLEAIGQRAGPAAKLLVQQEQSDELSPSELSRLRQIVLLSGAPRTMSAHVRAYEKFEHWATASSVVLYPLTVDKILKYCLVLDQRECGRSVVPAFKTSVKWVASRLAIDLPDVDDQRLKAIQDQIVSSRATTLKEAVPIPIAAVCSMEAIVVNPKEFAQARIFVWWLLCMVFASLRFDDAIHVKPSELVMQDEGLFGVAWQTKVERKRSGTRFMVPKVGFRHNDWLETGWSLFKLLEVQDRDFWMFELNSKSEFDQRPPSHQRTVKWLRCFAHQGVMLDREIPATERKGLIETVDKLTVHSCRVTLLDAAVHAGRSTEEIGLQANWKNPGAAASVAQCLAGLGPVASMVDRTTYPDDQVPELALRQVFGRQRLPENLCLLAAEVGLRTMDTFAMLGDNITGVKQTLNRIVTDPARFGADAAAQELALTNLTAVWKTCSTLQEHFASRRAKMEEDPSKVPEIPGEDHAEFREQFVHKHPDVLLPPHREPHRKLVERIQRDYLVHGAVMFYQVGELRTRSEVIVQKAGISKNAEDLLKVVTVDQPVSAASESQVMDKLHAFFVALEYLNICEFTLDEWRHENKGLALLLTVDSLIRKKVHRLNHDQRKSFPTFSSALLEVLANHKQLWNDARSSAELDKFKQAGQQAPSTPPRAPKRAREADDSPLEVSPKAKKNKARRERQKAVLARAKATLADSKGARKESKVSKDARVPANEWSAITAFKYSGESDHFCGAHAGANEEPQSLTRSEAPIAPVAQPKQQWLRWADVPQNVHEVAAQGPWFLEIFAGTARLTDAVRQMGIPCLPPIDVMISQHVQDPFDVLDADRWTFIMQLVQMGAIFFVHCGTPCNTFSAARKADGGPPPLRSPACPEGLPALSGSNWFLAQIGNLFVDRTVEVCLGVAEMGGDFSIENPEKSLIWSTRGIQRLLRCARAWLIHFDQCAWGAPSMKPTSLCVTHAAFSPLHRRCPGHHAHEVLQGQVYSEFFGKVVYRTKLAQEYPHLLCAAMAEAISAIRVRPLHLMEASFGLLSTGKRKPGYQLKRGAMKPLLEVESEPGQAILRAMSIDHPFSTEIAVEPGLQAALQQFAYSSEHILQRRSALLHKWGAIAQSSLEATDQILRRIPDAPLRHLLRGVPDHEPAQLGVTCHLVLYKLMLAAINSVDQDLPHCLLSGFPIVGPILRSGRWPPYEKAQSPVAVALMQSRAWEIRKKIIAHVQAVPITENLKKIWDATVEDVHEGSCIGPVFDQKDVSFLVGRDDWIPTQRFEVVQKNKVRGCDSATTNLINQATVITEKLQLPSTDSNVAALRKLRAMCPGSELAGWVLDERKAYRQVPIRPDHRMFSVIALKEPASGKTAFFVMIGHSFGLVSAVYNYNRRSAAINEILVSLFGLIAFSFYDDKYGFEPVQTVESAHQIAQHVHWWLGAKFDRKKLQLSRAPTILGVTYDLDDFVLEIKDDRKSDLIEEIDHILHSGLLDPGTAGKLKGKLMFGASQLWGKVGRAFLRVISERQYARFPFGDSGFALDEPLRFALEHWRHLIRAGPPRPIEMKKIKKPDVVIFTDGFTPDPRDDDPRPDRVGAVLFDRRWEAPLQFSEVIPKEMQKNWAPRKTQIVPVEMIAPILALHTFRERLFGTDLILLIDSEAVESALVKGYSSKSDLCTLVSVFWNLIFELRVRVFIDRVSTDSNPADWPSRDDLSTGEKAGWKTVQACWPGELLSFDR</sequence>
<dbReference type="EMBL" id="CAMXCT020001650">
    <property type="protein sequence ID" value="CAL1145305.1"/>
    <property type="molecule type" value="Genomic_DNA"/>
</dbReference>
<dbReference type="EMBL" id="CAMXCT010001650">
    <property type="protein sequence ID" value="CAI3991930.1"/>
    <property type="molecule type" value="Genomic_DNA"/>
</dbReference>
<name>A0A9P1CI57_9DINO</name>
<evidence type="ECO:0000313" key="2">
    <source>
        <dbReference type="EMBL" id="CAI3991930.1"/>
    </source>
</evidence>
<comment type="caution">
    <text evidence="2">The sequence shown here is derived from an EMBL/GenBank/DDBJ whole genome shotgun (WGS) entry which is preliminary data.</text>
</comment>
<evidence type="ECO:0000256" key="1">
    <source>
        <dbReference type="SAM" id="MobiDB-lite"/>
    </source>
</evidence>
<protein>
    <submittedName>
        <fullName evidence="2">Uncharacterized protein</fullName>
    </submittedName>
</protein>
<reference evidence="2" key="1">
    <citation type="submission" date="2022-10" db="EMBL/GenBank/DDBJ databases">
        <authorList>
            <person name="Chen Y."/>
            <person name="Dougan E. K."/>
            <person name="Chan C."/>
            <person name="Rhodes N."/>
            <person name="Thang M."/>
        </authorList>
    </citation>
    <scope>NUCLEOTIDE SEQUENCE</scope>
</reference>
<dbReference type="OrthoDB" id="419294at2759"/>
<reference evidence="3" key="2">
    <citation type="submission" date="2024-04" db="EMBL/GenBank/DDBJ databases">
        <authorList>
            <person name="Chen Y."/>
            <person name="Shah S."/>
            <person name="Dougan E. K."/>
            <person name="Thang M."/>
            <person name="Chan C."/>
        </authorList>
    </citation>
    <scope>NUCLEOTIDE SEQUENCE [LARGE SCALE GENOMIC DNA]</scope>
</reference>
<dbReference type="Proteomes" id="UP001152797">
    <property type="component" value="Unassembled WGS sequence"/>
</dbReference>
<evidence type="ECO:0000313" key="4">
    <source>
        <dbReference type="Proteomes" id="UP001152797"/>
    </source>
</evidence>
<dbReference type="EMBL" id="CAMXCT030001650">
    <property type="protein sequence ID" value="CAL4779242.1"/>
    <property type="molecule type" value="Genomic_DNA"/>
</dbReference>
<proteinExistence type="predicted"/>
<dbReference type="PANTHER" id="PTHR33050:SF7">
    <property type="entry name" value="RIBONUCLEASE H"/>
    <property type="match status" value="1"/>
</dbReference>
<feature type="region of interest" description="Disordered" evidence="1">
    <location>
        <begin position="761"/>
        <end position="804"/>
    </location>
</feature>
<dbReference type="PANTHER" id="PTHR33050">
    <property type="entry name" value="REVERSE TRANSCRIPTASE DOMAIN-CONTAINING PROTEIN"/>
    <property type="match status" value="1"/>
</dbReference>
<evidence type="ECO:0000313" key="3">
    <source>
        <dbReference type="EMBL" id="CAL1145305.1"/>
    </source>
</evidence>
<gene>
    <name evidence="2" type="ORF">C1SCF055_LOCUS18793</name>
</gene>